<dbReference type="Gene3D" id="1.20.120.160">
    <property type="entry name" value="HPT domain"/>
    <property type="match status" value="1"/>
</dbReference>
<accession>A0A840EPU1</accession>
<organism evidence="1 2">
    <name type="scientific">Mesonia hippocampi</name>
    <dbReference type="NCBI Taxonomy" id="1628250"/>
    <lineage>
        <taxon>Bacteria</taxon>
        <taxon>Pseudomonadati</taxon>
        <taxon>Bacteroidota</taxon>
        <taxon>Flavobacteriia</taxon>
        <taxon>Flavobacteriales</taxon>
        <taxon>Flavobacteriaceae</taxon>
        <taxon>Mesonia</taxon>
    </lineage>
</organism>
<name>A0A840EPU1_9FLAO</name>
<dbReference type="AlphaFoldDB" id="A0A840EPU1"/>
<dbReference type="Proteomes" id="UP000553034">
    <property type="component" value="Unassembled WGS sequence"/>
</dbReference>
<dbReference type="GO" id="GO:0000160">
    <property type="term" value="P:phosphorelay signal transduction system"/>
    <property type="evidence" value="ECO:0007669"/>
    <property type="project" value="InterPro"/>
</dbReference>
<keyword evidence="2" id="KW-1185">Reference proteome</keyword>
<evidence type="ECO:0000313" key="1">
    <source>
        <dbReference type="EMBL" id="MBB4119081.1"/>
    </source>
</evidence>
<comment type="caution">
    <text evidence="1">The sequence shown here is derived from an EMBL/GenBank/DDBJ whole genome shotgun (WGS) entry which is preliminary data.</text>
</comment>
<gene>
    <name evidence="1" type="ORF">GGR32_001377</name>
</gene>
<proteinExistence type="predicted"/>
<dbReference type="InterPro" id="IPR036641">
    <property type="entry name" value="HPT_dom_sf"/>
</dbReference>
<dbReference type="RefSeq" id="WP_183477441.1">
    <property type="nucleotide sequence ID" value="NZ_JACIFO010000005.1"/>
</dbReference>
<reference evidence="1 2" key="1">
    <citation type="submission" date="2020-08" db="EMBL/GenBank/DDBJ databases">
        <title>Genomic Encyclopedia of Type Strains, Phase IV (KMG-IV): sequencing the most valuable type-strain genomes for metagenomic binning, comparative biology and taxonomic classification.</title>
        <authorList>
            <person name="Goeker M."/>
        </authorList>
    </citation>
    <scope>NUCLEOTIDE SEQUENCE [LARGE SCALE GENOMIC DNA]</scope>
    <source>
        <strain evidence="1 2">DSM 29568</strain>
    </source>
</reference>
<dbReference type="EMBL" id="JACIFO010000005">
    <property type="protein sequence ID" value="MBB4119081.1"/>
    <property type="molecule type" value="Genomic_DNA"/>
</dbReference>
<evidence type="ECO:0000313" key="2">
    <source>
        <dbReference type="Proteomes" id="UP000553034"/>
    </source>
</evidence>
<protein>
    <submittedName>
        <fullName evidence="1">HPt (Histidine-containing phosphotransfer) domain-containing protein</fullName>
    </submittedName>
</protein>
<sequence length="111" mass="13099">MKYYNLRKVYELIDLDTAYITKMIQVFLKEVPEDLDALNTMVTNQNYELARSSLFKLKPNLELFGVPVTQELEQIEAWVEHKNITVEEEIDHLNKVIKKACIGLKEDFKQH</sequence>
<dbReference type="SUPFAM" id="SSF47226">
    <property type="entry name" value="Histidine-containing phosphotransfer domain, HPT domain"/>
    <property type="match status" value="1"/>
</dbReference>